<accession>A0A2P1CAC5</accession>
<dbReference type="KEGG" id="vg:77948295"/>
<reference evidence="1 2" key="1">
    <citation type="submission" date="2018-01" db="EMBL/GenBank/DDBJ databases">
        <title>Draft Genome Sequence of Salmonella Enteritidis Phage SE131.</title>
        <authorList>
            <person name="Kim Y."/>
            <person name="Han B.K."/>
            <person name="Kim H."/>
            <person name="Kim D."/>
        </authorList>
    </citation>
    <scope>NUCLEOTIDE SEQUENCE [LARGE SCALE GENOMIC DNA]</scope>
</reference>
<proteinExistence type="predicted"/>
<dbReference type="RefSeq" id="YP_010672025.1">
    <property type="nucleotide sequence ID" value="NC_070974.1"/>
</dbReference>
<protein>
    <submittedName>
        <fullName evidence="1">Uncharacterized protein</fullName>
    </submittedName>
</protein>
<sequence>MVMATVFNKRGASEEFAKPCFGFLSYIEQWDEDNEQWDDEEDEYVAGPLSGFSSGELSHMVWSPGPSGCDGTPLINKELPEILEAFPQYFSGFKILDEDESYPGLELGGFDTGDIYIPLADQNMQTTVMGAMMLRNLIEYSSFGNSYNILRAGGFEVPFAFVMAMTYQCNKSFGSSEFSFWQGSGGDECVFGDEVTVADLINMLEGKTGHIYQGVFGDTEQGYGRYGNYGYGSAPVNPRTGRRCTLTDTTMLTSLENIPEDWDKTELLTINNSFGNHHRFVESEFLRLAQAVWEKVLKDNKGE</sequence>
<evidence type="ECO:0000313" key="1">
    <source>
        <dbReference type="EMBL" id="AVJ48176.1"/>
    </source>
</evidence>
<dbReference type="Proteomes" id="UP000240649">
    <property type="component" value="Segment"/>
</dbReference>
<organism evidence="1 2">
    <name type="scientific">Salmonella phage SE131</name>
    <dbReference type="NCBI Taxonomy" id="2081631"/>
    <lineage>
        <taxon>Viruses</taxon>
        <taxon>Duplodnaviria</taxon>
        <taxon>Heunggongvirae</taxon>
        <taxon>Uroviricota</taxon>
        <taxon>Caudoviricetes</taxon>
        <taxon>Grimontviridae</taxon>
        <taxon>Moazamivirus</taxon>
        <taxon>Moazamivirus SE131</taxon>
    </lineage>
</organism>
<dbReference type="GeneID" id="77948295"/>
<name>A0A2P1CAC5_9CAUD</name>
<dbReference type="EMBL" id="MG873442">
    <property type="protein sequence ID" value="AVJ48176.1"/>
    <property type="molecule type" value="Genomic_DNA"/>
</dbReference>
<evidence type="ECO:0000313" key="2">
    <source>
        <dbReference type="Proteomes" id="UP000240649"/>
    </source>
</evidence>
<keyword evidence="2" id="KW-1185">Reference proteome</keyword>